<evidence type="ECO:0000313" key="5">
    <source>
        <dbReference type="Proteomes" id="UP000320857"/>
    </source>
</evidence>
<feature type="chain" id="PRO_5038243432" description="Lipoprotein" evidence="2">
    <location>
        <begin position="29"/>
        <end position="291"/>
    </location>
</feature>
<evidence type="ECO:0000256" key="2">
    <source>
        <dbReference type="SAM" id="SignalP"/>
    </source>
</evidence>
<proteinExistence type="predicted"/>
<dbReference type="PROSITE" id="PS51257">
    <property type="entry name" value="PROKAR_LIPOPROTEIN"/>
    <property type="match status" value="1"/>
</dbReference>
<feature type="region of interest" description="Disordered" evidence="1">
    <location>
        <begin position="242"/>
        <end position="291"/>
    </location>
</feature>
<reference evidence="3" key="3">
    <citation type="journal article" name="Syst. Appl. Microbiol.">
        <title>Streptomyces alkaliterrae sp. nov., isolated from an alkaline soil, and emended descriptions of Streptomyces alkaliphilus, Streptomyces calidiresistens and Streptomyces durbertensis.</title>
        <authorList>
            <person name="Swiecimska M."/>
            <person name="Golinska P."/>
            <person name="Nouioui I."/>
            <person name="Wypij M."/>
            <person name="Rai M."/>
            <person name="Sangal V."/>
            <person name="Goodfellow M."/>
        </authorList>
    </citation>
    <scope>NUCLEOTIDE SEQUENCE</scope>
    <source>
        <strain evidence="3">OF8</strain>
    </source>
</reference>
<evidence type="ECO:0008006" key="7">
    <source>
        <dbReference type="Google" id="ProtNLM"/>
    </source>
</evidence>
<evidence type="ECO:0000256" key="1">
    <source>
        <dbReference type="SAM" id="MobiDB-lite"/>
    </source>
</evidence>
<keyword evidence="2" id="KW-0732">Signal</keyword>
<comment type="caution">
    <text evidence="4">The sequence shown here is derived from an EMBL/GenBank/DDBJ whole genome shotgun (WGS) entry which is preliminary data.</text>
</comment>
<feature type="compositionally biased region" description="Basic and acidic residues" evidence="1">
    <location>
        <begin position="281"/>
        <end position="291"/>
    </location>
</feature>
<keyword evidence="5" id="KW-1185">Reference proteome</keyword>
<evidence type="ECO:0000313" key="3">
    <source>
        <dbReference type="EMBL" id="MBB1261727.1"/>
    </source>
</evidence>
<dbReference type="EMBL" id="JABJXA010000202">
    <property type="protein sequence ID" value="MBB1261727.1"/>
    <property type="molecule type" value="Genomic_DNA"/>
</dbReference>
<evidence type="ECO:0000313" key="6">
    <source>
        <dbReference type="Proteomes" id="UP000517765"/>
    </source>
</evidence>
<dbReference type="AlphaFoldDB" id="A0A5P0YSU3"/>
<dbReference type="Proteomes" id="UP000320857">
    <property type="component" value="Unassembled WGS sequence"/>
</dbReference>
<dbReference type="RefSeq" id="WP_143648973.1">
    <property type="nucleotide sequence ID" value="NZ_JABJXA010000202.1"/>
</dbReference>
<gene>
    <name evidence="4" type="ORF">FNX44_016240</name>
    <name evidence="3" type="ORF">H3147_23355</name>
</gene>
<reference evidence="6" key="2">
    <citation type="submission" date="2020-05" db="EMBL/GenBank/DDBJ databases">
        <title>Classification of alakaliphilic streptomycetes isolated from an alkaline soil next to Lonar Crater, India and a proposal for the recognition of Streptomyces alkaliterrae sp. nov.</title>
        <authorList>
            <person name="Golinska P."/>
        </authorList>
    </citation>
    <scope>NUCLEOTIDE SEQUENCE [LARGE SCALE GENOMIC DNA]</scope>
    <source>
        <strain evidence="6">OF8</strain>
    </source>
</reference>
<organism evidence="4 5">
    <name type="scientific">Streptomyces alkaliterrae</name>
    <dbReference type="NCBI Taxonomy" id="2213162"/>
    <lineage>
        <taxon>Bacteria</taxon>
        <taxon>Bacillati</taxon>
        <taxon>Actinomycetota</taxon>
        <taxon>Actinomycetes</taxon>
        <taxon>Kitasatosporales</taxon>
        <taxon>Streptomycetaceae</taxon>
        <taxon>Streptomyces</taxon>
    </lineage>
</organism>
<sequence length="291" mass="30704">MRRHRHSGPTALMTAASGAVLLAVAATAGCGGDRNDDARPTASPTTVPTTTTSATPTLTAEPSPPYPTGPDGCHENRGWKPEKAAGWLRLRFRGPQNTAAGDPEKVQLTKAVEGYSGPLCRPLTVQVEFWRLVHGMPDRSAGRPSDATGPDPDYYFSAESVSRVELRVDGGKEHHVPLPKSLYGADARDACTGALLAVYAGPPLRATEMPEEITLSDASVWRRGAAGFRTKRVADYEVVPPSAPRVCGPDGTPTAEPPTPGATGVPRPGIPLHPTPSRSFDPLDRKPTTAP</sequence>
<dbReference type="OrthoDB" id="4152765at2"/>
<feature type="compositionally biased region" description="Low complexity" evidence="1">
    <location>
        <begin position="40"/>
        <end position="61"/>
    </location>
</feature>
<feature type="signal peptide" evidence="2">
    <location>
        <begin position="1"/>
        <end position="28"/>
    </location>
</feature>
<protein>
    <recommendedName>
        <fullName evidence="7">Lipoprotein</fullName>
    </recommendedName>
</protein>
<dbReference type="Proteomes" id="UP000517765">
    <property type="component" value="Unassembled WGS sequence"/>
</dbReference>
<name>A0A5P0YSU3_9ACTN</name>
<feature type="region of interest" description="Disordered" evidence="1">
    <location>
        <begin position="30"/>
        <end position="76"/>
    </location>
</feature>
<accession>A0A5P0YSU3</accession>
<dbReference type="EMBL" id="VJYK02000165">
    <property type="protein sequence ID" value="MQS03393.1"/>
    <property type="molecule type" value="Genomic_DNA"/>
</dbReference>
<reference evidence="4 5" key="1">
    <citation type="submission" date="2019-10" db="EMBL/GenBank/DDBJ databases">
        <title>Streptomyces sp. nov., a novel actinobacterium isolated from alkaline environment.</title>
        <authorList>
            <person name="Golinska P."/>
        </authorList>
    </citation>
    <scope>NUCLEOTIDE SEQUENCE [LARGE SCALE GENOMIC DNA]</scope>
    <source>
        <strain evidence="4 5">OF1</strain>
    </source>
</reference>
<evidence type="ECO:0000313" key="4">
    <source>
        <dbReference type="EMBL" id="MQS03393.1"/>
    </source>
</evidence>